<dbReference type="InterPro" id="IPR051904">
    <property type="entry name" value="UPF0746_actin_org"/>
</dbReference>
<evidence type="ECO:0000256" key="1">
    <source>
        <dbReference type="ARBA" id="ARBA00006125"/>
    </source>
</evidence>
<evidence type="ECO:0000313" key="3">
    <source>
        <dbReference type="Proteomes" id="UP000001064"/>
    </source>
</evidence>
<dbReference type="Proteomes" id="UP000001064">
    <property type="component" value="Unassembled WGS sequence"/>
</dbReference>
<proteinExistence type="inferred from homology"/>
<dbReference type="AlphaFoldDB" id="F1A1R4"/>
<evidence type="ECO:0000313" key="2">
    <source>
        <dbReference type="EMBL" id="EGC29867.1"/>
    </source>
</evidence>
<dbReference type="PANTHER" id="PTHR32488">
    <property type="entry name" value="UPF0746 PROTEIN DDB_G0280785-RELATED"/>
    <property type="match status" value="1"/>
</dbReference>
<comment type="similarity">
    <text evidence="1">Belongs to the UPF0746 family.</text>
</comment>
<dbReference type="InParanoid" id="F1A1R4"/>
<dbReference type="PANTHER" id="PTHR32488:SF86">
    <property type="entry name" value="UPF0746 PROTEIN DDB_G0280785-RELATED"/>
    <property type="match status" value="1"/>
</dbReference>
<gene>
    <name evidence="2" type="ORF">DICPUDRAFT_84157</name>
</gene>
<dbReference type="OrthoDB" id="24293at2759"/>
<dbReference type="VEuPathDB" id="AmoebaDB:DICPUDRAFT_84157"/>
<evidence type="ECO:0008006" key="4">
    <source>
        <dbReference type="Google" id="ProtNLM"/>
    </source>
</evidence>
<dbReference type="KEGG" id="dpp:DICPUDRAFT_84157"/>
<dbReference type="RefSeq" id="XP_003293604.1">
    <property type="nucleotide sequence ID" value="XM_003293556.1"/>
</dbReference>
<name>F1A1R4_DICPU</name>
<protein>
    <recommendedName>
        <fullName evidence="4">SAP domain-containing protein</fullName>
    </recommendedName>
</protein>
<dbReference type="OMA" id="YERALCK"/>
<accession>F1A1R4</accession>
<keyword evidence="3" id="KW-1185">Reference proteome</keyword>
<sequence length="921" mass="108663">MQNNNISSFKNINYSKSIITTSTTTTTTTTTAPTTPNKNTLTLNKFKRDYNIITTPHKEFKLLAKQINVSTEGLKLDLYKRIENYLKIQRNIKNEDRINSSINSFNKYPPKLEINKTTDSLELLFWGVFRSKSIFKTIFSNFKYNQLFGYQDLFGVQRVINRYTNYEAIIIDKLKSGGYLITGYIDIIAIFETIREDTAENRELYRLLFIDYPTKSFAKPQFNDSATWLPVIIQKYNIVAFNQYVGLFNINKETVRQLFNNIKPYNHQSPNKFNSSNLNDKCYRNYRSYYFHIRVLKHYDPDNNTRKKYQFNSLKGLEMYNHLKKNQYIPNTTKLLLLNIFSNVNLYDKEFKLKDLISYYNSLLEYNKNNTIVITLDSKYNSMIAELASIQNILYIEHLNSTVESIVESVTLSNTIINNNCTLKNIMYKYFKIIYAIYKKYKIINKSDLNGYYKPLQYYLFFKEINNKILDQFSNEMLKSSIDQYIGITHIHKKEKIKEIVSTLINENKVFIDNASKNRTLKILHRNYEYLVYSFLKTSDTQLMDLLLKEERTQQFLHPHRFVASITDPSILDHYFNSSIHQIIFAEGNDLWQFVTNEKVMDQYETLMKAANRKFDIMARLRIEILNEHNIPISNILKWYERALCKPEVYQCNHSSLIEEIKKNRLFLYCVNEGNQDSVISFLSKYLEYYPIKSFDMDMLNQQSHKIMNWLLQDFSCEKNIFIIENNQSYALMSASTKPITTTGNTYYLNHRTTIKNAAKYLFWAGRIDMSFDVIKIDQQLSTPANSLIYYINFERCLPSIIAFKVIDSILADNSSESEKHAKLIFEKIISKSTKNGELHLLKRIILKNKNIFKINNPTLSPPPKNMSLSLKDLRWYIDTSLSKHHQEVTHFLMSNINLSNSDVKEFQELEMAYFNSVTKK</sequence>
<organism evidence="2 3">
    <name type="scientific">Dictyostelium purpureum</name>
    <name type="common">Slime mold</name>
    <dbReference type="NCBI Taxonomy" id="5786"/>
    <lineage>
        <taxon>Eukaryota</taxon>
        <taxon>Amoebozoa</taxon>
        <taxon>Evosea</taxon>
        <taxon>Eumycetozoa</taxon>
        <taxon>Dictyostelia</taxon>
        <taxon>Dictyosteliales</taxon>
        <taxon>Dictyosteliaceae</taxon>
        <taxon>Dictyostelium</taxon>
    </lineage>
</organism>
<dbReference type="EMBL" id="GL871383">
    <property type="protein sequence ID" value="EGC29867.1"/>
    <property type="molecule type" value="Genomic_DNA"/>
</dbReference>
<reference evidence="3" key="1">
    <citation type="journal article" date="2011" name="Genome Biol.">
        <title>Comparative genomics of the social amoebae Dictyostelium discoideum and Dictyostelium purpureum.</title>
        <authorList>
            <consortium name="US DOE Joint Genome Institute (JGI-PGF)"/>
            <person name="Sucgang R."/>
            <person name="Kuo A."/>
            <person name="Tian X."/>
            <person name="Salerno W."/>
            <person name="Parikh A."/>
            <person name="Feasley C.L."/>
            <person name="Dalin E."/>
            <person name="Tu H."/>
            <person name="Huang E."/>
            <person name="Barry K."/>
            <person name="Lindquist E."/>
            <person name="Shapiro H."/>
            <person name="Bruce D."/>
            <person name="Schmutz J."/>
            <person name="Salamov A."/>
            <person name="Fey P."/>
            <person name="Gaudet P."/>
            <person name="Anjard C."/>
            <person name="Babu M.M."/>
            <person name="Basu S."/>
            <person name="Bushmanova Y."/>
            <person name="van der Wel H."/>
            <person name="Katoh-Kurasawa M."/>
            <person name="Dinh C."/>
            <person name="Coutinho P.M."/>
            <person name="Saito T."/>
            <person name="Elias M."/>
            <person name="Schaap P."/>
            <person name="Kay R.R."/>
            <person name="Henrissat B."/>
            <person name="Eichinger L."/>
            <person name="Rivero F."/>
            <person name="Putnam N.H."/>
            <person name="West C.M."/>
            <person name="Loomis W.F."/>
            <person name="Chisholm R.L."/>
            <person name="Shaulsky G."/>
            <person name="Strassmann J.E."/>
            <person name="Queller D.C."/>
            <person name="Kuspa A."/>
            <person name="Grigoriev I.V."/>
        </authorList>
    </citation>
    <scope>NUCLEOTIDE SEQUENCE [LARGE SCALE GENOMIC DNA]</scope>
    <source>
        <strain evidence="3">QSDP1</strain>
    </source>
</reference>
<dbReference type="GeneID" id="10504923"/>